<dbReference type="OrthoDB" id="434309at2759"/>
<gene>
    <name evidence="5" type="ORF">FOL47_003894</name>
</gene>
<proteinExistence type="predicted"/>
<protein>
    <recommendedName>
        <fullName evidence="4">EF-hand domain-containing protein</fullName>
    </recommendedName>
</protein>
<keyword evidence="6" id="KW-1185">Reference proteome</keyword>
<dbReference type="InterPro" id="IPR011992">
    <property type="entry name" value="EF-hand-dom_pair"/>
</dbReference>
<evidence type="ECO:0000313" key="6">
    <source>
        <dbReference type="Proteomes" id="UP000591131"/>
    </source>
</evidence>
<reference evidence="5 6" key="1">
    <citation type="submission" date="2020-04" db="EMBL/GenBank/DDBJ databases">
        <title>Perkinsus chesapeaki whole genome sequence.</title>
        <authorList>
            <person name="Bogema D.R."/>
        </authorList>
    </citation>
    <scope>NUCLEOTIDE SEQUENCE [LARGE SCALE GENOMIC DNA]</scope>
    <source>
        <strain evidence="5">ATCC PRA-425</strain>
    </source>
</reference>
<dbReference type="Proteomes" id="UP000591131">
    <property type="component" value="Unassembled WGS sequence"/>
</dbReference>
<feature type="region of interest" description="Disordered" evidence="3">
    <location>
        <begin position="309"/>
        <end position="331"/>
    </location>
</feature>
<dbReference type="Pfam" id="PF13499">
    <property type="entry name" value="EF-hand_7"/>
    <property type="match status" value="1"/>
</dbReference>
<dbReference type="EMBL" id="JAAPAO010000225">
    <property type="protein sequence ID" value="KAF4666821.1"/>
    <property type="molecule type" value="Genomic_DNA"/>
</dbReference>
<dbReference type="AlphaFoldDB" id="A0A7J6M6X3"/>
<feature type="domain" description="EF-hand" evidence="4">
    <location>
        <begin position="392"/>
        <end position="422"/>
    </location>
</feature>
<name>A0A7J6M6X3_PERCH</name>
<dbReference type="SMART" id="SM00054">
    <property type="entry name" value="EFh"/>
    <property type="match status" value="4"/>
</dbReference>
<dbReference type="CDD" id="cd00051">
    <property type="entry name" value="EFh"/>
    <property type="match status" value="1"/>
</dbReference>
<accession>A0A7J6M6X3</accession>
<dbReference type="Pfam" id="PF13202">
    <property type="entry name" value="EF-hand_5"/>
    <property type="match status" value="1"/>
</dbReference>
<keyword evidence="2" id="KW-0175">Coiled coil</keyword>
<dbReference type="PROSITE" id="PS00018">
    <property type="entry name" value="EF_HAND_1"/>
    <property type="match status" value="3"/>
</dbReference>
<evidence type="ECO:0000259" key="4">
    <source>
        <dbReference type="PROSITE" id="PS50222"/>
    </source>
</evidence>
<dbReference type="InterPro" id="IPR018247">
    <property type="entry name" value="EF_Hand_1_Ca_BS"/>
</dbReference>
<feature type="domain" description="EF-hand" evidence="4">
    <location>
        <begin position="727"/>
        <end position="762"/>
    </location>
</feature>
<feature type="domain" description="EF-hand" evidence="4">
    <location>
        <begin position="684"/>
        <end position="719"/>
    </location>
</feature>
<dbReference type="GO" id="GO:0005509">
    <property type="term" value="F:calcium ion binding"/>
    <property type="evidence" value="ECO:0007669"/>
    <property type="project" value="InterPro"/>
</dbReference>
<evidence type="ECO:0000256" key="3">
    <source>
        <dbReference type="SAM" id="MobiDB-lite"/>
    </source>
</evidence>
<evidence type="ECO:0000256" key="1">
    <source>
        <dbReference type="ARBA" id="ARBA00022837"/>
    </source>
</evidence>
<dbReference type="InterPro" id="IPR002048">
    <property type="entry name" value="EF_hand_dom"/>
</dbReference>
<dbReference type="PROSITE" id="PS50222">
    <property type="entry name" value="EF_HAND_2"/>
    <property type="match status" value="3"/>
</dbReference>
<feature type="coiled-coil region" evidence="2">
    <location>
        <begin position="603"/>
        <end position="630"/>
    </location>
</feature>
<dbReference type="Gene3D" id="1.10.238.10">
    <property type="entry name" value="EF-hand"/>
    <property type="match status" value="2"/>
</dbReference>
<keyword evidence="1" id="KW-0106">Calcium</keyword>
<feature type="region of interest" description="Disordered" evidence="3">
    <location>
        <begin position="1"/>
        <end position="21"/>
    </location>
</feature>
<evidence type="ECO:0000313" key="5">
    <source>
        <dbReference type="EMBL" id="KAF4666821.1"/>
    </source>
</evidence>
<organism evidence="5 6">
    <name type="scientific">Perkinsus chesapeaki</name>
    <name type="common">Clam parasite</name>
    <name type="synonym">Perkinsus andrewsi</name>
    <dbReference type="NCBI Taxonomy" id="330153"/>
    <lineage>
        <taxon>Eukaryota</taxon>
        <taxon>Sar</taxon>
        <taxon>Alveolata</taxon>
        <taxon>Perkinsozoa</taxon>
        <taxon>Perkinsea</taxon>
        <taxon>Perkinsida</taxon>
        <taxon>Perkinsidae</taxon>
        <taxon>Perkinsus</taxon>
    </lineage>
</organism>
<evidence type="ECO:0000256" key="2">
    <source>
        <dbReference type="SAM" id="Coils"/>
    </source>
</evidence>
<comment type="caution">
    <text evidence="5">The sequence shown here is derived from an EMBL/GenBank/DDBJ whole genome shotgun (WGS) entry which is preliminary data.</text>
</comment>
<sequence length="776" mass="88158">MAVASLAATKHSPKRKCQKGWQTQTVENFSATDGHYSSRLSTDRLSASSNHFRNTVNLPSIGKGFLRNDATIRQNVTTSPLKEQRRLEGIYRIGNHLPVIKQHKRKMARRELETSLRRTQAELKVRAREYNDMMDECEVIRNRLKKMTHRKPPRLGVPFKELGRHQLHAGTGHVPKTTTVSSNCSVITDFSTTTAENDKCAAMIASSVAATVCDGAIKGHFITADELGKCLKQTEPREVTTAEAKDALQRLREESNSIITKMARLIDEMEHGVKPVEDFSTTAIVDPPEKNTDFNSDSHSQFSGRLHLPPLPLNPAHRPAPKKGDAHPPKPPVLVAPAPTVERSAITDTPVAKGSEWRIMSPTGQLVSIEHLKHKSPRTALREALIIACGSVEKAYRRMDLNDNGDLSTHELEDGLNRLKIPWHLISGGMSIRQVFKLFDLNSSGDVDIKELVGCKYTPRPKWQEMTQENQWKFYCNRVAAIIEERHALESNPRAPRPFQYPHWYAQTSDEEFYRMMENVKSAEDLDARKRWVKLLLRQGVHALETLAAHLPRNLNDPVAVARAQKEEVEGIAASGRRIEKAVREFGSQRRQMQNIRVELSNVTEADSRRAEMKRKREEEEAARREMLQQINGGESLLPKRVECEMFRPPRPEELQDYFSERALLCTPEQQFRRMARALRVPIPDAEAIQKQFNKFDTDDSGEIDRDEFHSLVVELMGLKSKRQDLLPKSRLEQFWLSVEKNSNGAVGFREFLSWYHGTMGPPRAQITTAKASISQ</sequence>
<dbReference type="SUPFAM" id="SSF47473">
    <property type="entry name" value="EF-hand"/>
    <property type="match status" value="1"/>
</dbReference>